<gene>
    <name evidence="2" type="ORF">OTU49_009337</name>
</gene>
<reference evidence="2 3" key="1">
    <citation type="journal article" date="2024" name="BMC Genomics">
        <title>Genome assembly of redclaw crayfish (Cherax quadricarinatus) provides insights into its immune adaptation and hypoxia tolerance.</title>
        <authorList>
            <person name="Liu Z."/>
            <person name="Zheng J."/>
            <person name="Li H."/>
            <person name="Fang K."/>
            <person name="Wang S."/>
            <person name="He J."/>
            <person name="Zhou D."/>
            <person name="Weng S."/>
            <person name="Chi M."/>
            <person name="Gu Z."/>
            <person name="He J."/>
            <person name="Li F."/>
            <person name="Wang M."/>
        </authorList>
    </citation>
    <scope>NUCLEOTIDE SEQUENCE [LARGE SCALE GENOMIC DNA]</scope>
    <source>
        <strain evidence="2">ZL_2023a</strain>
    </source>
</reference>
<evidence type="ECO:0000313" key="3">
    <source>
        <dbReference type="Proteomes" id="UP001445076"/>
    </source>
</evidence>
<dbReference type="Proteomes" id="UP001445076">
    <property type="component" value="Unassembled WGS sequence"/>
</dbReference>
<dbReference type="AlphaFoldDB" id="A0AAW0WAI6"/>
<sequence>MTGQRPALTGPRSALTGPRPAVTGQRPALTGPRSALTGPRPAVTGQRPALTGPRSALTEISCWEDNFNIFLTVFHQTKKKNDKVDGRVHVDNSVSSLIKLNFLV</sequence>
<evidence type="ECO:0000313" key="2">
    <source>
        <dbReference type="EMBL" id="KAK8728012.1"/>
    </source>
</evidence>
<comment type="caution">
    <text evidence="2">The sequence shown here is derived from an EMBL/GenBank/DDBJ whole genome shotgun (WGS) entry which is preliminary data.</text>
</comment>
<proteinExistence type="predicted"/>
<dbReference type="EMBL" id="JARKIK010000073">
    <property type="protein sequence ID" value="KAK8728012.1"/>
    <property type="molecule type" value="Genomic_DNA"/>
</dbReference>
<keyword evidence="3" id="KW-1185">Reference proteome</keyword>
<protein>
    <submittedName>
        <fullName evidence="2">Uncharacterized protein</fullName>
    </submittedName>
</protein>
<accession>A0AAW0WAI6</accession>
<feature type="region of interest" description="Disordered" evidence="1">
    <location>
        <begin position="1"/>
        <end position="53"/>
    </location>
</feature>
<organism evidence="2 3">
    <name type="scientific">Cherax quadricarinatus</name>
    <name type="common">Australian red claw crayfish</name>
    <dbReference type="NCBI Taxonomy" id="27406"/>
    <lineage>
        <taxon>Eukaryota</taxon>
        <taxon>Metazoa</taxon>
        <taxon>Ecdysozoa</taxon>
        <taxon>Arthropoda</taxon>
        <taxon>Crustacea</taxon>
        <taxon>Multicrustacea</taxon>
        <taxon>Malacostraca</taxon>
        <taxon>Eumalacostraca</taxon>
        <taxon>Eucarida</taxon>
        <taxon>Decapoda</taxon>
        <taxon>Pleocyemata</taxon>
        <taxon>Astacidea</taxon>
        <taxon>Parastacoidea</taxon>
        <taxon>Parastacidae</taxon>
        <taxon>Cherax</taxon>
    </lineage>
</organism>
<evidence type="ECO:0000256" key="1">
    <source>
        <dbReference type="SAM" id="MobiDB-lite"/>
    </source>
</evidence>
<name>A0AAW0WAI6_CHEQU</name>